<dbReference type="EMBL" id="MU866451">
    <property type="protein sequence ID" value="KAK4172219.1"/>
    <property type="molecule type" value="Genomic_DNA"/>
</dbReference>
<feature type="compositionally biased region" description="Acidic residues" evidence="2">
    <location>
        <begin position="712"/>
        <end position="727"/>
    </location>
</feature>
<feature type="region of interest" description="Disordered" evidence="2">
    <location>
        <begin position="832"/>
        <end position="856"/>
    </location>
</feature>
<organism evidence="3 4">
    <name type="scientific">Triangularia setosa</name>
    <dbReference type="NCBI Taxonomy" id="2587417"/>
    <lineage>
        <taxon>Eukaryota</taxon>
        <taxon>Fungi</taxon>
        <taxon>Dikarya</taxon>
        <taxon>Ascomycota</taxon>
        <taxon>Pezizomycotina</taxon>
        <taxon>Sordariomycetes</taxon>
        <taxon>Sordariomycetidae</taxon>
        <taxon>Sordariales</taxon>
        <taxon>Podosporaceae</taxon>
        <taxon>Triangularia</taxon>
    </lineage>
</organism>
<proteinExistence type="predicted"/>
<feature type="region of interest" description="Disordered" evidence="2">
    <location>
        <begin position="1230"/>
        <end position="1495"/>
    </location>
</feature>
<feature type="compositionally biased region" description="Pro residues" evidence="2">
    <location>
        <begin position="1175"/>
        <end position="1189"/>
    </location>
</feature>
<keyword evidence="4" id="KW-1185">Reference proteome</keyword>
<feature type="compositionally biased region" description="Polar residues" evidence="2">
    <location>
        <begin position="286"/>
        <end position="298"/>
    </location>
</feature>
<feature type="compositionally biased region" description="Basic and acidic residues" evidence="2">
    <location>
        <begin position="728"/>
        <end position="740"/>
    </location>
</feature>
<feature type="coiled-coil region" evidence="1">
    <location>
        <begin position="791"/>
        <end position="818"/>
    </location>
</feature>
<feature type="compositionally biased region" description="Pro residues" evidence="2">
    <location>
        <begin position="1430"/>
        <end position="1440"/>
    </location>
</feature>
<feature type="compositionally biased region" description="Basic residues" evidence="2">
    <location>
        <begin position="7"/>
        <end position="18"/>
    </location>
</feature>
<reference evidence="3" key="1">
    <citation type="journal article" date="2023" name="Mol. Phylogenet. Evol.">
        <title>Genome-scale phylogeny and comparative genomics of the fungal order Sordariales.</title>
        <authorList>
            <person name="Hensen N."/>
            <person name="Bonometti L."/>
            <person name="Westerberg I."/>
            <person name="Brannstrom I.O."/>
            <person name="Guillou S."/>
            <person name="Cros-Aarteil S."/>
            <person name="Calhoun S."/>
            <person name="Haridas S."/>
            <person name="Kuo A."/>
            <person name="Mondo S."/>
            <person name="Pangilinan J."/>
            <person name="Riley R."/>
            <person name="LaButti K."/>
            <person name="Andreopoulos B."/>
            <person name="Lipzen A."/>
            <person name="Chen C."/>
            <person name="Yan M."/>
            <person name="Daum C."/>
            <person name="Ng V."/>
            <person name="Clum A."/>
            <person name="Steindorff A."/>
            <person name="Ohm R.A."/>
            <person name="Martin F."/>
            <person name="Silar P."/>
            <person name="Natvig D.O."/>
            <person name="Lalanne C."/>
            <person name="Gautier V."/>
            <person name="Ament-Velasquez S.L."/>
            <person name="Kruys A."/>
            <person name="Hutchinson M.I."/>
            <person name="Powell A.J."/>
            <person name="Barry K."/>
            <person name="Miller A.N."/>
            <person name="Grigoriev I.V."/>
            <person name="Debuchy R."/>
            <person name="Gladieux P."/>
            <person name="Hiltunen Thoren M."/>
            <person name="Johannesson H."/>
        </authorList>
    </citation>
    <scope>NUCLEOTIDE SEQUENCE</scope>
    <source>
        <strain evidence="3">CBS 892.96</strain>
    </source>
</reference>
<evidence type="ECO:0000313" key="4">
    <source>
        <dbReference type="Proteomes" id="UP001302321"/>
    </source>
</evidence>
<comment type="caution">
    <text evidence="3">The sequence shown here is derived from an EMBL/GenBank/DDBJ whole genome shotgun (WGS) entry which is preliminary data.</text>
</comment>
<evidence type="ECO:0000313" key="3">
    <source>
        <dbReference type="EMBL" id="KAK4172219.1"/>
    </source>
</evidence>
<feature type="region of interest" description="Disordered" evidence="2">
    <location>
        <begin position="186"/>
        <end position="312"/>
    </location>
</feature>
<name>A0AAN6VYP4_9PEZI</name>
<feature type="region of interest" description="Disordered" evidence="2">
    <location>
        <begin position="1"/>
        <end position="129"/>
    </location>
</feature>
<feature type="compositionally biased region" description="Polar residues" evidence="2">
    <location>
        <begin position="1149"/>
        <end position="1161"/>
    </location>
</feature>
<accession>A0AAN6VYP4</accession>
<feature type="compositionally biased region" description="Basic and acidic residues" evidence="2">
    <location>
        <begin position="1320"/>
        <end position="1333"/>
    </location>
</feature>
<evidence type="ECO:0000256" key="2">
    <source>
        <dbReference type="SAM" id="MobiDB-lite"/>
    </source>
</evidence>
<feature type="compositionally biased region" description="Pro residues" evidence="2">
    <location>
        <begin position="1195"/>
        <end position="1209"/>
    </location>
</feature>
<sequence>MMDRGRGGGRGRATKKQRAGLPPPQQPYPESVHTPGPSFGSLDASLLHKAPQTASQRGNKSRPINQTPHRASSPLGMTTTATTSETHTFRGITPRTDKPGRSNTFHSSFAFESPTNHGMTPDAPSARKRAKTFETMTNASFDGDDDAHSKGGHSLRKRTRIDYAQVIDDEIGLAVARNSVELAPKATAAVPTVARSRKRKGGHSQDDTEDDDDLSSATKRRRADRSPAAPRAASRRRNTTKKHPTGMSAYIDQPSDNDAVQDTILVGVSMEDEESEQSSYQESDSAPSSPEGGNSGMWQDQPPAPSQQPDHAAAIGQPVPIAFKNGEHIHHESNSLADEVNGQVNSNGIVYESVMHFSSDHVPETASNSAQPQDHVVMETGQEQDHKEQQHSVPSSESNGAHFQQTESLDAVSDFPIPTKSLQSHVESSAVLSQLPESNPPTSTEDTTLVPSSPARELPVLEPLPQQQAPPSPGVQKSSARETPAVESAPAQFDGADEPELSFLCEVDQPQEQSQATAIIANRPILRAPRPMGPSWLPKLGRIYEAETPFASALSLEPYEDEDIVLPGPYTEWVYPEEVPSTPAPMPTPTSTPVPMDNITSEVSWDVTRRLKKKEFFALHRQESIRRREEGLPPIGYIEFHNECARRHQAAIKAQGQAQIKSAPQYQAAPIVMISPSRKTPPDSEALESQLPTAAPSPAAEDDGQLDVPFDGIDDQQELDDDQEPEESEARIPDRQNRRTLEPIEVTKNYPRQYLFPKIRDPAEFAVLLENPEDLDKETLVNSTAAAVEALHAYQQEYNELKKIIDDEENAKRRQANDKTIANWENRQKDDEPLPWRRHYDEPIKGPPPFELRGARAPKPYVDDQVLEYQREQDRIMAQAYGFKHNNHVSLIGRQNPEEQRWEAPETRLRERKRTEKAAELAEDNVVEGKRTRRPRQVADQSKEASRAGTPVLPVAPTRRPRKTTTAAISNGDVAESVDPGPVAETITETPRKQRAAAAAARARQVAEEESASSVPPQDSSQGDEDYQAAQPAKFRKRNRATAVDTPSSAPSTEAIKPAVKNKRPSKVPTSVPMSSAPEITPSSFYGNPSAASTQPESRPSTASSDRSDRTAETTESTYSLRDKRKRNFVLENDPELEPRPQRRKIPQKSANNNPDPNLKTSTKKPRQPRQIPLSRPPPEPTPAPPLEPALPQMPIAPQPVVPPPPPPSGGLKAPTLIYSSSVVPPPAPILAPAKPSGQPPGPFLHTFNSAPAFQHGIPPPPAAPPAIKKPITRIKLTNTTGLVKGRPIGKGSRGGGKPGGSTLNAEGKLPTLTELQAEAPEKSYSEMSKSEKMSYSMRRRWASGEMQGAVEKRRTTLANKKAEKATGRPGEDSAPGSANHSGASTPQPQPQMLPQPTQAQTQPQVLHQHPAHPPPMPMMMVPGPLALPGGPPPPPPPQGPGGLVQPRTLQPPPAMQHPQPWSPAPIVPGQGGQMVFSFPTVPHPFHGHPGHPDR</sequence>
<feature type="compositionally biased region" description="Basic residues" evidence="2">
    <location>
        <begin position="233"/>
        <end position="244"/>
    </location>
</feature>
<feature type="compositionally biased region" description="Polar residues" evidence="2">
    <location>
        <begin position="391"/>
        <end position="403"/>
    </location>
</feature>
<feature type="compositionally biased region" description="Basic and acidic residues" evidence="2">
    <location>
        <begin position="896"/>
        <end position="920"/>
    </location>
</feature>
<gene>
    <name evidence="3" type="ORF">QBC36DRAFT_78534</name>
</gene>
<feature type="region of interest" description="Disordered" evidence="2">
    <location>
        <begin position="379"/>
        <end position="403"/>
    </location>
</feature>
<feature type="compositionally biased region" description="Polar residues" evidence="2">
    <location>
        <begin position="426"/>
        <end position="451"/>
    </location>
</feature>
<feature type="compositionally biased region" description="Polar residues" evidence="2">
    <location>
        <begin position="1081"/>
        <end position="1105"/>
    </location>
</feature>
<feature type="region of interest" description="Disordered" evidence="2">
    <location>
        <begin position="896"/>
        <end position="1215"/>
    </location>
</feature>
<feature type="region of interest" description="Disordered" evidence="2">
    <location>
        <begin position="426"/>
        <end position="493"/>
    </location>
</feature>
<feature type="compositionally biased region" description="Pro residues" evidence="2">
    <location>
        <begin position="1450"/>
        <end position="1467"/>
    </location>
</feature>
<feature type="compositionally biased region" description="Polar residues" evidence="2">
    <location>
        <begin position="52"/>
        <end position="70"/>
    </location>
</feature>
<feature type="region of interest" description="Disordered" evidence="2">
    <location>
        <begin position="675"/>
        <end position="740"/>
    </location>
</feature>
<evidence type="ECO:0000256" key="1">
    <source>
        <dbReference type="SAM" id="Coils"/>
    </source>
</evidence>
<feature type="compositionally biased region" description="Low complexity" evidence="2">
    <location>
        <begin position="1395"/>
        <end position="1409"/>
    </location>
</feature>
<protein>
    <submittedName>
        <fullName evidence="3">Uncharacterized protein</fullName>
    </submittedName>
</protein>
<feature type="compositionally biased region" description="Low complexity" evidence="2">
    <location>
        <begin position="1419"/>
        <end position="1429"/>
    </location>
</feature>
<feature type="compositionally biased region" description="Basic and acidic residues" evidence="2">
    <location>
        <begin position="1351"/>
        <end position="1372"/>
    </location>
</feature>
<feature type="compositionally biased region" description="Basic and acidic residues" evidence="2">
    <location>
        <begin position="832"/>
        <end position="844"/>
    </location>
</feature>
<reference evidence="3" key="2">
    <citation type="submission" date="2023-05" db="EMBL/GenBank/DDBJ databases">
        <authorList>
            <consortium name="Lawrence Berkeley National Laboratory"/>
            <person name="Steindorff A."/>
            <person name="Hensen N."/>
            <person name="Bonometti L."/>
            <person name="Westerberg I."/>
            <person name="Brannstrom I.O."/>
            <person name="Guillou S."/>
            <person name="Cros-Aarteil S."/>
            <person name="Calhoun S."/>
            <person name="Haridas S."/>
            <person name="Kuo A."/>
            <person name="Mondo S."/>
            <person name="Pangilinan J."/>
            <person name="Riley R."/>
            <person name="Labutti K."/>
            <person name="Andreopoulos B."/>
            <person name="Lipzen A."/>
            <person name="Chen C."/>
            <person name="Yanf M."/>
            <person name="Daum C."/>
            <person name="Ng V."/>
            <person name="Clum A."/>
            <person name="Ohm R."/>
            <person name="Martin F."/>
            <person name="Silar P."/>
            <person name="Natvig D."/>
            <person name="Lalanne C."/>
            <person name="Gautier V."/>
            <person name="Ament-Velasquez S.L."/>
            <person name="Kruys A."/>
            <person name="Hutchinson M.I."/>
            <person name="Powell A.J."/>
            <person name="Barry K."/>
            <person name="Miller A.N."/>
            <person name="Grigoriev I.V."/>
            <person name="Debuchy R."/>
            <person name="Gladieux P."/>
            <person name="Thoren M.H."/>
            <person name="Johannesson H."/>
        </authorList>
    </citation>
    <scope>NUCLEOTIDE SEQUENCE</scope>
    <source>
        <strain evidence="3">CBS 892.96</strain>
    </source>
</reference>
<dbReference type="Proteomes" id="UP001302321">
    <property type="component" value="Unassembled WGS sequence"/>
</dbReference>
<keyword evidence="1" id="KW-0175">Coiled coil</keyword>
<feature type="compositionally biased region" description="Basic residues" evidence="2">
    <location>
        <begin position="1486"/>
        <end position="1495"/>
    </location>
</feature>